<comment type="caution">
    <text evidence="4">The sequence shown here is derived from an EMBL/GenBank/DDBJ whole genome shotgun (WGS) entry which is preliminary data.</text>
</comment>
<dbReference type="CDD" id="cd00564">
    <property type="entry name" value="TMP_TenI"/>
    <property type="match status" value="1"/>
</dbReference>
<dbReference type="Gene3D" id="3.20.20.70">
    <property type="entry name" value="Aldolase class I"/>
    <property type="match status" value="1"/>
</dbReference>
<gene>
    <name evidence="4" type="ORF">CHM34_09520</name>
</gene>
<evidence type="ECO:0000256" key="2">
    <source>
        <dbReference type="ARBA" id="ARBA00022977"/>
    </source>
</evidence>
<dbReference type="RefSeq" id="WP_094264375.1">
    <property type="nucleotide sequence ID" value="NZ_NOWF01000005.1"/>
</dbReference>
<keyword evidence="5" id="KW-1185">Reference proteome</keyword>
<protein>
    <recommendedName>
        <fullName evidence="3">Thiamine phosphate synthase/TenI domain-containing protein</fullName>
    </recommendedName>
</protein>
<dbReference type="SUPFAM" id="SSF51391">
    <property type="entry name" value="Thiamin phosphate synthase"/>
    <property type="match status" value="1"/>
</dbReference>
<dbReference type="OrthoDB" id="9815348at2"/>
<dbReference type="GO" id="GO:0004789">
    <property type="term" value="F:thiamine-phosphate diphosphorylase activity"/>
    <property type="evidence" value="ECO:0007669"/>
    <property type="project" value="TreeGrafter"/>
</dbReference>
<keyword evidence="2" id="KW-0784">Thiamine biosynthesis</keyword>
<dbReference type="EMBL" id="NOWF01000005">
    <property type="protein sequence ID" value="OYD07705.1"/>
    <property type="molecule type" value="Genomic_DNA"/>
</dbReference>
<dbReference type="Proteomes" id="UP000215459">
    <property type="component" value="Unassembled WGS sequence"/>
</dbReference>
<accession>A0A235B7Y9</accession>
<sequence length="208" mass="22245">MADGAPTLHLISGETHSLKDLIGVFRETMEWVDVFYLRKKGLAPEELIYWARSLLDEGGIPPERLMVNGDWEVAAAVGCAGVHLPETGPMPDVVRDEAKTRIKIGCSVHSVKTAQQRAADGADYLFYGHIFSTPSKPGKTPRGVKALTQLAEAVPVPVMAVGGIKAQNIHLLAGSGCDGVAVISEVMDAENPAVSAQKLKTAMRDGFR</sequence>
<dbReference type="InterPro" id="IPR013785">
    <property type="entry name" value="Aldolase_TIM"/>
</dbReference>
<dbReference type="GO" id="GO:0005737">
    <property type="term" value="C:cytoplasm"/>
    <property type="evidence" value="ECO:0007669"/>
    <property type="project" value="TreeGrafter"/>
</dbReference>
<dbReference type="InterPro" id="IPR022998">
    <property type="entry name" value="ThiamineP_synth_TenI"/>
</dbReference>
<dbReference type="PANTHER" id="PTHR20857:SF23">
    <property type="entry name" value="THIAMINE BIOSYNTHETIC BIFUNCTIONAL ENZYME"/>
    <property type="match status" value="1"/>
</dbReference>
<evidence type="ECO:0000259" key="3">
    <source>
        <dbReference type="Pfam" id="PF02581"/>
    </source>
</evidence>
<evidence type="ECO:0000256" key="1">
    <source>
        <dbReference type="ARBA" id="ARBA00004948"/>
    </source>
</evidence>
<organism evidence="4 5">
    <name type="scientific">Paludifilum halophilum</name>
    <dbReference type="NCBI Taxonomy" id="1642702"/>
    <lineage>
        <taxon>Bacteria</taxon>
        <taxon>Bacillati</taxon>
        <taxon>Bacillota</taxon>
        <taxon>Bacilli</taxon>
        <taxon>Bacillales</taxon>
        <taxon>Thermoactinomycetaceae</taxon>
        <taxon>Paludifilum</taxon>
    </lineage>
</organism>
<dbReference type="AlphaFoldDB" id="A0A235B7Y9"/>
<evidence type="ECO:0000313" key="5">
    <source>
        <dbReference type="Proteomes" id="UP000215459"/>
    </source>
</evidence>
<evidence type="ECO:0000313" key="4">
    <source>
        <dbReference type="EMBL" id="OYD07705.1"/>
    </source>
</evidence>
<feature type="domain" description="Thiamine phosphate synthase/TenI" evidence="3">
    <location>
        <begin position="9"/>
        <end position="186"/>
    </location>
</feature>
<dbReference type="PANTHER" id="PTHR20857">
    <property type="entry name" value="THIAMINE-PHOSPHATE PYROPHOSPHORYLASE"/>
    <property type="match status" value="1"/>
</dbReference>
<dbReference type="Pfam" id="PF02581">
    <property type="entry name" value="TMP-TENI"/>
    <property type="match status" value="1"/>
</dbReference>
<comment type="pathway">
    <text evidence="1">Cofactor biosynthesis; thiamine diphosphate biosynthesis.</text>
</comment>
<dbReference type="InterPro" id="IPR036206">
    <property type="entry name" value="ThiamineP_synth_sf"/>
</dbReference>
<reference evidence="4 5" key="1">
    <citation type="submission" date="2017-07" db="EMBL/GenBank/DDBJ databases">
        <title>The genome sequence of Paludifilum halophilum highlights mechanisms for microbial adaptation to high salt environemnts.</title>
        <authorList>
            <person name="Belbahri L."/>
        </authorList>
    </citation>
    <scope>NUCLEOTIDE SEQUENCE [LARGE SCALE GENOMIC DNA]</scope>
    <source>
        <strain evidence="4 5">DSM 102817</strain>
    </source>
</reference>
<name>A0A235B7Y9_9BACL</name>
<proteinExistence type="predicted"/>
<dbReference type="GO" id="GO:0009228">
    <property type="term" value="P:thiamine biosynthetic process"/>
    <property type="evidence" value="ECO:0007669"/>
    <property type="project" value="UniProtKB-KW"/>
</dbReference>